<sequence>MGIKINRSILFIVTCSAVGVILGGTASWADSNSCLQAETPTNTCLTQDPTVKTMEGMSSGLVAGAGAALGATFHLNRKD</sequence>
<dbReference type="EMBL" id="JAMPKM010000020">
    <property type="protein sequence ID" value="MEP0820132.1"/>
    <property type="molecule type" value="Genomic_DNA"/>
</dbReference>
<organism evidence="1 2">
    <name type="scientific">Trichocoleus desertorum GB2-A4</name>
    <dbReference type="NCBI Taxonomy" id="2933944"/>
    <lineage>
        <taxon>Bacteria</taxon>
        <taxon>Bacillati</taxon>
        <taxon>Cyanobacteriota</taxon>
        <taxon>Cyanophyceae</taxon>
        <taxon>Leptolyngbyales</taxon>
        <taxon>Trichocoleusaceae</taxon>
        <taxon>Trichocoleus</taxon>
    </lineage>
</organism>
<protein>
    <submittedName>
        <fullName evidence="1">Uncharacterized protein</fullName>
    </submittedName>
</protein>
<reference evidence="1 2" key="1">
    <citation type="submission" date="2022-04" db="EMBL/GenBank/DDBJ databases">
        <title>Positive selection, recombination, and allopatry shape intraspecific diversity of widespread and dominant cyanobacteria.</title>
        <authorList>
            <person name="Wei J."/>
            <person name="Shu W."/>
            <person name="Hu C."/>
        </authorList>
    </citation>
    <scope>NUCLEOTIDE SEQUENCE [LARGE SCALE GENOMIC DNA]</scope>
    <source>
        <strain evidence="1 2">GB2-A4</strain>
    </source>
</reference>
<accession>A0ABV0JEF4</accession>
<evidence type="ECO:0000313" key="2">
    <source>
        <dbReference type="Proteomes" id="UP001464891"/>
    </source>
</evidence>
<dbReference type="Proteomes" id="UP001464891">
    <property type="component" value="Unassembled WGS sequence"/>
</dbReference>
<proteinExistence type="predicted"/>
<evidence type="ECO:0000313" key="1">
    <source>
        <dbReference type="EMBL" id="MEP0820132.1"/>
    </source>
</evidence>
<keyword evidence="2" id="KW-1185">Reference proteome</keyword>
<comment type="caution">
    <text evidence="1">The sequence shown here is derived from an EMBL/GenBank/DDBJ whole genome shotgun (WGS) entry which is preliminary data.</text>
</comment>
<gene>
    <name evidence="1" type="ORF">NC998_23790</name>
</gene>
<name>A0ABV0JEF4_9CYAN</name>
<dbReference type="RefSeq" id="WP_190436379.1">
    <property type="nucleotide sequence ID" value="NZ_JAMPKM010000020.1"/>
</dbReference>